<organism evidence="1 2">
    <name type="scientific">Lachnospira eligens</name>
    <dbReference type="NCBI Taxonomy" id="39485"/>
    <lineage>
        <taxon>Bacteria</taxon>
        <taxon>Bacillati</taxon>
        <taxon>Bacillota</taxon>
        <taxon>Clostridia</taxon>
        <taxon>Lachnospirales</taxon>
        <taxon>Lachnospiraceae</taxon>
        <taxon>Lachnospira</taxon>
    </lineage>
</organism>
<comment type="caution">
    <text evidence="1">The sequence shown here is derived from an EMBL/GenBank/DDBJ whole genome shotgun (WGS) entry which is preliminary data.</text>
</comment>
<dbReference type="RefSeq" id="WP_118362803.1">
    <property type="nucleotide sequence ID" value="NZ_QSHM01000010.1"/>
</dbReference>
<evidence type="ECO:0000313" key="1">
    <source>
        <dbReference type="EMBL" id="RHC12575.1"/>
    </source>
</evidence>
<dbReference type="EMBL" id="QSHM01000010">
    <property type="protein sequence ID" value="RHC12575.1"/>
    <property type="molecule type" value="Genomic_DNA"/>
</dbReference>
<gene>
    <name evidence="1" type="ORF">DW858_09405</name>
</gene>
<name>A0A413YU36_9FIRM</name>
<proteinExistence type="predicted"/>
<dbReference type="Proteomes" id="UP000285844">
    <property type="component" value="Unassembled WGS sequence"/>
</dbReference>
<reference evidence="1 2" key="1">
    <citation type="submission" date="2018-08" db="EMBL/GenBank/DDBJ databases">
        <title>A genome reference for cultivated species of the human gut microbiota.</title>
        <authorList>
            <person name="Zou Y."/>
            <person name="Xue W."/>
            <person name="Luo G."/>
        </authorList>
    </citation>
    <scope>NUCLEOTIDE SEQUENCE [LARGE SCALE GENOMIC DNA]</scope>
    <source>
        <strain evidence="1 2">AM37-3BH</strain>
    </source>
</reference>
<accession>A0A413YU36</accession>
<protein>
    <submittedName>
        <fullName evidence="1">Uncharacterized protein</fullName>
    </submittedName>
</protein>
<sequence>MSRRRHKHLCEYTCCEQCSKSVAADGTYTCNRKTIIENYMPTEEYFWCDGEMFIRREYEK</sequence>
<dbReference type="AlphaFoldDB" id="A0A413YU36"/>
<evidence type="ECO:0000313" key="2">
    <source>
        <dbReference type="Proteomes" id="UP000285844"/>
    </source>
</evidence>